<name>A0A131YUH0_RHIAP</name>
<dbReference type="Gene3D" id="2.40.128.20">
    <property type="match status" value="1"/>
</dbReference>
<evidence type="ECO:0000313" key="1">
    <source>
        <dbReference type="EMBL" id="JAP82165.1"/>
    </source>
</evidence>
<dbReference type="EMBL" id="GEDV01006392">
    <property type="protein sequence ID" value="JAP82165.1"/>
    <property type="molecule type" value="Transcribed_RNA"/>
</dbReference>
<dbReference type="InterPro" id="IPR012674">
    <property type="entry name" value="Calycin"/>
</dbReference>
<protein>
    <submittedName>
        <fullName evidence="1">Lipocalin</fullName>
    </submittedName>
</protein>
<accession>A0A131YUH0</accession>
<proteinExistence type="predicted"/>
<organism evidence="1">
    <name type="scientific">Rhipicephalus appendiculatus</name>
    <name type="common">Brown ear tick</name>
    <dbReference type="NCBI Taxonomy" id="34631"/>
    <lineage>
        <taxon>Eukaryota</taxon>
        <taxon>Metazoa</taxon>
        <taxon>Ecdysozoa</taxon>
        <taxon>Arthropoda</taxon>
        <taxon>Chelicerata</taxon>
        <taxon>Arachnida</taxon>
        <taxon>Acari</taxon>
        <taxon>Parasitiformes</taxon>
        <taxon>Ixodida</taxon>
        <taxon>Ixodoidea</taxon>
        <taxon>Ixodidae</taxon>
        <taxon>Rhipicephalinae</taxon>
        <taxon>Rhipicephalus</taxon>
        <taxon>Rhipicephalus</taxon>
    </lineage>
</organism>
<sequence length="192" mass="22093">MKLYLFGFLSIYALGLVYISPCVKSRRFVPPFLPANNTSDLYLVGYSLNIYNPKISCVRSQYKNKSGYVVSRYLLAEYDDPETKQHISGGFPFNMTIPNETLVFVLNITSVPDNPLAKLMGVRQNYSVLYYNNNTMILGDKKRTNEGKPSCSLWVTPEYRYTQKTLRSLTNIIFNENCANPMLVKYDENCPW</sequence>
<reference evidence="1" key="1">
    <citation type="journal article" date="2016" name="Ticks Tick Borne Dis.">
        <title>De novo assembly and annotation of the salivary gland transcriptome of Rhipicephalus appendiculatus male and female ticks during blood feeding.</title>
        <authorList>
            <person name="de Castro M.H."/>
            <person name="de Klerk D."/>
            <person name="Pienaar R."/>
            <person name="Latif A.A."/>
            <person name="Rees D.J."/>
            <person name="Mans B.J."/>
        </authorList>
    </citation>
    <scope>NUCLEOTIDE SEQUENCE</scope>
    <source>
        <tissue evidence="1">Salivary glands</tissue>
    </source>
</reference>
<dbReference type="AlphaFoldDB" id="A0A131YUH0"/>